<evidence type="ECO:0000313" key="4">
    <source>
        <dbReference type="Proteomes" id="UP001575105"/>
    </source>
</evidence>
<keyword evidence="4" id="KW-1185">Reference proteome</keyword>
<dbReference type="InterPro" id="IPR025161">
    <property type="entry name" value="IS402-like_dom"/>
</dbReference>
<evidence type="ECO:0000256" key="1">
    <source>
        <dbReference type="SAM" id="MobiDB-lite"/>
    </source>
</evidence>
<dbReference type="Pfam" id="PF13340">
    <property type="entry name" value="DUF4096"/>
    <property type="match status" value="1"/>
</dbReference>
<reference evidence="3 4" key="1">
    <citation type="submission" date="2024-08" db="EMBL/GenBank/DDBJ databases">
        <title>Whole-genome sequencing of halo(alkali)philic microorganisms from hypersaline lakes.</title>
        <authorList>
            <person name="Sorokin D.Y."/>
            <person name="Merkel A.Y."/>
            <person name="Messina E."/>
            <person name="Yakimov M."/>
        </authorList>
    </citation>
    <scope>NUCLEOTIDE SEQUENCE [LARGE SCALE GENOMIC DNA]</scope>
    <source>
        <strain evidence="3 4">AB-hyl4</strain>
    </source>
</reference>
<dbReference type="NCBIfam" id="NF033580">
    <property type="entry name" value="transpos_IS5_3"/>
    <property type="match status" value="1"/>
</dbReference>
<evidence type="ECO:0000259" key="2">
    <source>
        <dbReference type="Pfam" id="PF13340"/>
    </source>
</evidence>
<dbReference type="EMBL" id="JBGUBD010000014">
    <property type="protein sequence ID" value="MFA9480051.1"/>
    <property type="molecule type" value="Genomic_DNA"/>
</dbReference>
<comment type="caution">
    <text evidence="3">The sequence shown here is derived from an EMBL/GenBank/DDBJ whole genome shotgun (WGS) entry which is preliminary data.</text>
</comment>
<sequence length="134" mass="15010">MRRRHELTDEQWDRIQNLLPGKAGDPGRTTADNRLFVNAVLYVLKTGIPWADLPERFGRPNTVWKRYDRWCAQGVWERVGRALGETDLTGEQDEVQLDATSVKAHPTASTGRRRRGEKNTTPTPAAASADRGAG</sequence>
<dbReference type="PANTHER" id="PTHR46637:SF1">
    <property type="entry name" value="BLL5188 PROTEIN"/>
    <property type="match status" value="1"/>
</dbReference>
<dbReference type="PANTHER" id="PTHR46637">
    <property type="entry name" value="TIS1421-TRANSPOSASE PROTEIN A"/>
    <property type="match status" value="1"/>
</dbReference>
<evidence type="ECO:0000313" key="3">
    <source>
        <dbReference type="EMBL" id="MFA9480051.1"/>
    </source>
</evidence>
<feature type="domain" description="Insertion element IS402-like" evidence="2">
    <location>
        <begin position="7"/>
        <end position="79"/>
    </location>
</feature>
<gene>
    <name evidence="3" type="ORF">ACERK3_17385</name>
</gene>
<dbReference type="InterPro" id="IPR052909">
    <property type="entry name" value="Transposase_6_like"/>
</dbReference>
<dbReference type="RefSeq" id="WP_425346972.1">
    <property type="nucleotide sequence ID" value="NZ_JBGUBD010000014.1"/>
</dbReference>
<organism evidence="3 4">
    <name type="scientific">Natronomicrosphaera hydrolytica</name>
    <dbReference type="NCBI Taxonomy" id="3242702"/>
    <lineage>
        <taxon>Bacteria</taxon>
        <taxon>Pseudomonadati</taxon>
        <taxon>Planctomycetota</taxon>
        <taxon>Phycisphaerae</taxon>
        <taxon>Phycisphaerales</taxon>
        <taxon>Phycisphaeraceae</taxon>
        <taxon>Natronomicrosphaera</taxon>
    </lineage>
</organism>
<feature type="region of interest" description="Disordered" evidence="1">
    <location>
        <begin position="84"/>
        <end position="134"/>
    </location>
</feature>
<proteinExistence type="predicted"/>
<accession>A0ABV4U928</accession>
<dbReference type="Proteomes" id="UP001575105">
    <property type="component" value="Unassembled WGS sequence"/>
</dbReference>
<name>A0ABV4U928_9BACT</name>
<protein>
    <submittedName>
        <fullName evidence="3">IS5 family transposase</fullName>
    </submittedName>
</protein>